<feature type="domain" description="Endonuclease/exonuclease/phosphatase" evidence="1">
    <location>
        <begin position="13"/>
        <end position="264"/>
    </location>
</feature>
<gene>
    <name evidence="2" type="ORF">NUU61_004395</name>
</gene>
<reference evidence="2" key="2">
    <citation type="journal article" date="2023" name="IMA Fungus">
        <title>Comparative genomic study of the Penicillium genus elucidates a diverse pangenome and 15 lateral gene transfer events.</title>
        <authorList>
            <person name="Petersen C."/>
            <person name="Sorensen T."/>
            <person name="Nielsen M.R."/>
            <person name="Sondergaard T.E."/>
            <person name="Sorensen J.L."/>
            <person name="Fitzpatrick D.A."/>
            <person name="Frisvad J.C."/>
            <person name="Nielsen K.L."/>
        </authorList>
    </citation>
    <scope>NUCLEOTIDE SEQUENCE</scope>
    <source>
        <strain evidence="2">IBT 34128</strain>
    </source>
</reference>
<dbReference type="FunFam" id="3.60.10.10:FF:000101">
    <property type="entry name" value="Endonuclease/exonuclease/phosphatase family protein"/>
    <property type="match status" value="1"/>
</dbReference>
<protein>
    <recommendedName>
        <fullName evidence="1">Endonuclease/exonuclease/phosphatase domain-containing protein</fullName>
    </recommendedName>
</protein>
<comment type="caution">
    <text evidence="2">The sequence shown here is derived from an EMBL/GenBank/DDBJ whole genome shotgun (WGS) entry which is preliminary data.</text>
</comment>
<dbReference type="CDD" id="cd09083">
    <property type="entry name" value="EEP-1"/>
    <property type="match status" value="1"/>
</dbReference>
<name>A0A9W9FL24_9EURO</name>
<dbReference type="OrthoDB" id="276515at2759"/>
<dbReference type="GeneID" id="81394145"/>
<dbReference type="GO" id="GO:0000175">
    <property type="term" value="F:3'-5'-RNA exonuclease activity"/>
    <property type="evidence" value="ECO:0007669"/>
    <property type="project" value="TreeGrafter"/>
</dbReference>
<organism evidence="2 3">
    <name type="scientific">Penicillium alfredii</name>
    <dbReference type="NCBI Taxonomy" id="1506179"/>
    <lineage>
        <taxon>Eukaryota</taxon>
        <taxon>Fungi</taxon>
        <taxon>Dikarya</taxon>
        <taxon>Ascomycota</taxon>
        <taxon>Pezizomycotina</taxon>
        <taxon>Eurotiomycetes</taxon>
        <taxon>Eurotiomycetidae</taxon>
        <taxon>Eurotiales</taxon>
        <taxon>Aspergillaceae</taxon>
        <taxon>Penicillium</taxon>
    </lineage>
</organism>
<evidence type="ECO:0000259" key="1">
    <source>
        <dbReference type="Pfam" id="PF03372"/>
    </source>
</evidence>
<dbReference type="InterPro" id="IPR050410">
    <property type="entry name" value="CCR4/nocturin_mRNA_transcr"/>
</dbReference>
<dbReference type="InterPro" id="IPR036691">
    <property type="entry name" value="Endo/exonu/phosph_ase_sf"/>
</dbReference>
<dbReference type="RefSeq" id="XP_056513004.1">
    <property type="nucleotide sequence ID" value="XM_056654977.1"/>
</dbReference>
<accession>A0A9W9FL24</accession>
<dbReference type="PANTHER" id="PTHR12121">
    <property type="entry name" value="CARBON CATABOLITE REPRESSOR PROTEIN 4"/>
    <property type="match status" value="1"/>
</dbReference>
<dbReference type="EMBL" id="JAPMSZ010000005">
    <property type="protein sequence ID" value="KAJ5102173.1"/>
    <property type="molecule type" value="Genomic_DNA"/>
</dbReference>
<dbReference type="Proteomes" id="UP001141434">
    <property type="component" value="Unassembled WGS sequence"/>
</dbReference>
<reference evidence="2" key="1">
    <citation type="submission" date="2022-11" db="EMBL/GenBank/DDBJ databases">
        <authorList>
            <person name="Petersen C."/>
        </authorList>
    </citation>
    <scope>NUCLEOTIDE SEQUENCE</scope>
    <source>
        <strain evidence="2">IBT 34128</strain>
    </source>
</reference>
<dbReference type="PANTHER" id="PTHR12121:SF36">
    <property type="entry name" value="ENDONUCLEASE_EXONUCLEASE_PHOSPHATASE DOMAIN-CONTAINING PROTEIN"/>
    <property type="match status" value="1"/>
</dbReference>
<sequence length="291" mass="32957">MKLPGELPIRVLSHNVRHVTSAPWKGERPWAERKQLLLNEFEYHTRRCEDTFLCLQEVFHNQLVDILAGLNPDTSPEVLDWAYIGVGRDDGHEAGEYSPIFYRPSAWDLQHWETVWISETPEKPSKGWDATSIRIVTIGMFTHRASGYTVLAMNTHLDNDGSHARFEGARILRAKIREYSEGDFGSRISGTFLAGDLNSAENQEAYSELTAPGGLRDPYKLVDSSRRYGHYNTFTGFGYEDNPPSRIDYILLSEGTMAWKVDGYAVLENRFDDGVHNSDHCAVVVDLTLSS</sequence>
<evidence type="ECO:0000313" key="3">
    <source>
        <dbReference type="Proteomes" id="UP001141434"/>
    </source>
</evidence>
<dbReference type="Gene3D" id="3.60.10.10">
    <property type="entry name" value="Endonuclease/exonuclease/phosphatase"/>
    <property type="match status" value="1"/>
</dbReference>
<proteinExistence type="predicted"/>
<dbReference type="SUPFAM" id="SSF56219">
    <property type="entry name" value="DNase I-like"/>
    <property type="match status" value="1"/>
</dbReference>
<dbReference type="Pfam" id="PF03372">
    <property type="entry name" value="Exo_endo_phos"/>
    <property type="match status" value="1"/>
</dbReference>
<evidence type="ECO:0000313" key="2">
    <source>
        <dbReference type="EMBL" id="KAJ5102173.1"/>
    </source>
</evidence>
<dbReference type="AlphaFoldDB" id="A0A9W9FL24"/>
<dbReference type="InterPro" id="IPR005135">
    <property type="entry name" value="Endo/exonuclease/phosphatase"/>
</dbReference>
<keyword evidence="3" id="KW-1185">Reference proteome</keyword>